<dbReference type="PANTHER" id="PTHR14865:SF2">
    <property type="entry name" value="CST COMPLEX SUBUNIT CTC1"/>
    <property type="match status" value="1"/>
</dbReference>
<feature type="region of interest" description="Disordered" evidence="9">
    <location>
        <begin position="751"/>
        <end position="892"/>
    </location>
</feature>
<keyword evidence="11" id="KW-1185">Reference proteome</keyword>
<evidence type="ECO:0000313" key="11">
    <source>
        <dbReference type="Proteomes" id="UP001591681"/>
    </source>
</evidence>
<keyword evidence="6" id="KW-0779">Telomere</keyword>
<evidence type="ECO:0000256" key="7">
    <source>
        <dbReference type="ARBA" id="ARBA00023125"/>
    </source>
</evidence>
<evidence type="ECO:0000256" key="6">
    <source>
        <dbReference type="ARBA" id="ARBA00022895"/>
    </source>
</evidence>
<dbReference type="InterPro" id="IPR042617">
    <property type="entry name" value="CTC1-like"/>
</dbReference>
<reference evidence="10 11" key="1">
    <citation type="submission" date="2024-09" db="EMBL/GenBank/DDBJ databases">
        <title>A chromosome-level genome assembly of Gray's grenadier anchovy, Coilia grayii.</title>
        <authorList>
            <person name="Fu Z."/>
        </authorList>
    </citation>
    <scope>NUCLEOTIDE SEQUENCE [LARGE SCALE GENOMIC DNA]</scope>
    <source>
        <strain evidence="10">G4</strain>
        <tissue evidence="10">Muscle</tissue>
    </source>
</reference>
<comment type="caution">
    <text evidence="10">The sequence shown here is derived from an EMBL/GenBank/DDBJ whole genome shotgun (WGS) entry which is preliminary data.</text>
</comment>
<comment type="subcellular location">
    <subcellularLocation>
        <location evidence="2">Chromosome</location>
        <location evidence="2">Telomere</location>
    </subcellularLocation>
    <subcellularLocation>
        <location evidence="1">Nucleus</location>
    </subcellularLocation>
</comment>
<comment type="similarity">
    <text evidence="3">Belongs to the CTC1 family.</text>
</comment>
<feature type="compositionally biased region" description="Basic and acidic residues" evidence="9">
    <location>
        <begin position="763"/>
        <end position="789"/>
    </location>
</feature>
<dbReference type="PANTHER" id="PTHR14865">
    <property type="entry name" value="CST COMPLEX SUBUNIT CTC1"/>
    <property type="match status" value="1"/>
</dbReference>
<keyword evidence="8" id="KW-0539">Nucleus</keyword>
<dbReference type="Pfam" id="PF15489">
    <property type="entry name" value="CTC1"/>
    <property type="match status" value="2"/>
</dbReference>
<protein>
    <recommendedName>
        <fullName evidence="4">CST complex subunit CTC1</fullName>
    </recommendedName>
</protein>
<feature type="compositionally biased region" description="Acidic residues" evidence="9">
    <location>
        <begin position="849"/>
        <end position="859"/>
    </location>
</feature>
<evidence type="ECO:0000313" key="10">
    <source>
        <dbReference type="EMBL" id="KAL2079389.1"/>
    </source>
</evidence>
<keyword evidence="5" id="KW-0158">Chromosome</keyword>
<dbReference type="GO" id="GO:0005634">
    <property type="term" value="C:nucleus"/>
    <property type="evidence" value="ECO:0007669"/>
    <property type="project" value="UniProtKB-SubCell"/>
</dbReference>
<accession>A0ABD1IXR1</accession>
<proteinExistence type="inferred from homology"/>
<evidence type="ECO:0000256" key="1">
    <source>
        <dbReference type="ARBA" id="ARBA00004123"/>
    </source>
</evidence>
<evidence type="ECO:0000256" key="2">
    <source>
        <dbReference type="ARBA" id="ARBA00004574"/>
    </source>
</evidence>
<feature type="compositionally biased region" description="Basic and acidic residues" evidence="9">
    <location>
        <begin position="820"/>
        <end position="831"/>
    </location>
</feature>
<sequence>MDIVLRHFTEKSRVEQVWLSELLCSVRDVLLPVIPRGGPPVDEVALALVSRLEGCFSSGSLPLSFRCVCVSDLLTRQKTACFSSLTMSTSCHREMTRQAEQALPNHRALPRANLLLIGCLTSGVEGWRVSDSSGSVHCELLCPDPSWMNQPMLFPSWNYISHDAPGKGGQEAGYLELVASPIRLTPDAVTFDPGGPLSDVLRVREAATRLKEKRSGGALVCVRGEVGTVSPLLVITGKRFFCFSLRERQHTVPILVMDATFVFWWPCVVVGRQVCVSALRVCSLRGWAGHRVLSVTPESRLTVLAPPQRQPGTAAAAAAAMDTEETEHSQQPSLQEESLTDAQTLHADTQASGADEQDSGADVDEEASGPGTEPRGGPSAGVEAHAGCAVKVKHSKVISYKGVITAVTDQEAGLYVIDGKVGLCLAYQPLRCNSGLRPGAEVELQHVHFLFRPSPHGPPTMLCACLRSSVRVTSFSLLAPDGPAPSSSHGALPRFLLEKNLGVSEYLWLQHYSVALQQRLCPRWVCEARVCVVASRLLEWGCVCVREEGREPRDIYREMLQEPHLCTLNEYRVCSVGCGVPSVCELRDWLKEKCWSSLSLPALLPPSASGLMQAQLNPLLRWSYRAWSLCERPEWALLVGILEGSATSATLQLRDQTGAVDCVLVEEASGGTGRAAQRPADNTAWLGCLVCVRSCTLVAERFLKTTFPSWKHLKEEKYIINKHCRVYLQLCVSDLQILSPSTAMSLLLAERGREGTSEQTTNGDKRPVEAGSREKEGGGEKTTNRDRASELGGKVRKGAGGTSGDQEKVPEDRAEDGEMEGEREKDTEEKSTSVSEQGRKRRGKRARGEEEEEEEEEEGAEGRVTTQTEGRAGSDSKRRRTAEQGMMGGGEAAAGTTFDPCVSQAFRVDAKQGVALRNHQLSSGATPGLSLSFVTTVTCLGAAQRWDRDPRNASLQHRECDGEHTQVELQFISSAVRWFPLLHPGSVYRLIALHTEDVGVFSVKMEVAKGGGRNHGNPSLVVQPRWRLHTLPHTPLTTQIGPSEASNIKTVSQILHGSACSEIVSFYGVISQRISLEEEQGKPPVIQSLIKDKGVCVETDLRFRLTVEDVDTPTESIQVYLDLSQSPFIPGLLPGAHLLLHALQRSVSRKGNVYCRFLPISCVTVTALGSEHSGSARPRPPPPMMLLGEWARPEDGQQCMLGRVKSHVTCVLHLKMQWTCSLCGSIYKQDRCSRTFPSCDSSSAVFQAEAKVAVEDGTGEAHVWFSSELVPALLLLGATEWEGLQWRMRARGHLRVYARGWHMVSDVNQEDPLVQYLCALCSSNSVCRELTLTCQRRSQKQEASQLRRMRRGEREFLSRFHSSLQLTCTNTTL</sequence>
<dbReference type="InterPro" id="IPR029156">
    <property type="entry name" value="CTC1"/>
</dbReference>
<dbReference type="EMBL" id="JBHFQA010000022">
    <property type="protein sequence ID" value="KAL2079389.1"/>
    <property type="molecule type" value="Genomic_DNA"/>
</dbReference>
<feature type="region of interest" description="Disordered" evidence="9">
    <location>
        <begin position="303"/>
        <end position="382"/>
    </location>
</feature>
<evidence type="ECO:0000256" key="3">
    <source>
        <dbReference type="ARBA" id="ARBA00006332"/>
    </source>
</evidence>
<organism evidence="10 11">
    <name type="scientific">Coilia grayii</name>
    <name type="common">Gray's grenadier anchovy</name>
    <dbReference type="NCBI Taxonomy" id="363190"/>
    <lineage>
        <taxon>Eukaryota</taxon>
        <taxon>Metazoa</taxon>
        <taxon>Chordata</taxon>
        <taxon>Craniata</taxon>
        <taxon>Vertebrata</taxon>
        <taxon>Euteleostomi</taxon>
        <taxon>Actinopterygii</taxon>
        <taxon>Neopterygii</taxon>
        <taxon>Teleostei</taxon>
        <taxon>Clupei</taxon>
        <taxon>Clupeiformes</taxon>
        <taxon>Clupeoidei</taxon>
        <taxon>Engraulidae</taxon>
        <taxon>Coilinae</taxon>
        <taxon>Coilia</taxon>
    </lineage>
</organism>
<evidence type="ECO:0000256" key="9">
    <source>
        <dbReference type="SAM" id="MobiDB-lite"/>
    </source>
</evidence>
<keyword evidence="7" id="KW-0238">DNA-binding</keyword>
<gene>
    <name evidence="10" type="ORF">ACEWY4_025133</name>
</gene>
<feature type="compositionally biased region" description="Acidic residues" evidence="9">
    <location>
        <begin position="355"/>
        <end position="367"/>
    </location>
</feature>
<evidence type="ECO:0000256" key="5">
    <source>
        <dbReference type="ARBA" id="ARBA00022454"/>
    </source>
</evidence>
<dbReference type="Proteomes" id="UP001591681">
    <property type="component" value="Unassembled WGS sequence"/>
</dbReference>
<name>A0ABD1IXR1_9TELE</name>
<evidence type="ECO:0000256" key="8">
    <source>
        <dbReference type="ARBA" id="ARBA00023242"/>
    </source>
</evidence>
<dbReference type="GO" id="GO:0000781">
    <property type="term" value="C:chromosome, telomeric region"/>
    <property type="evidence" value="ECO:0007669"/>
    <property type="project" value="UniProtKB-SubCell"/>
</dbReference>
<evidence type="ECO:0000256" key="4">
    <source>
        <dbReference type="ARBA" id="ARBA00016175"/>
    </source>
</evidence>
<feature type="compositionally biased region" description="Polar residues" evidence="9">
    <location>
        <begin position="329"/>
        <end position="352"/>
    </location>
</feature>
<dbReference type="GO" id="GO:0003677">
    <property type="term" value="F:DNA binding"/>
    <property type="evidence" value="ECO:0007669"/>
    <property type="project" value="UniProtKB-KW"/>
</dbReference>